<gene>
    <name evidence="1" type="ORF">SAMN06265784_101321</name>
</gene>
<dbReference type="AlphaFoldDB" id="A0A1X7I5S5"/>
<name>A0A1X7I5S5_9BURK</name>
<dbReference type="EMBL" id="FXAT01000001">
    <property type="protein sequence ID" value="SMG09449.1"/>
    <property type="molecule type" value="Genomic_DNA"/>
</dbReference>
<dbReference type="Proteomes" id="UP000193228">
    <property type="component" value="Unassembled WGS sequence"/>
</dbReference>
<dbReference type="STRING" id="1515439.SAMN06265784_101321"/>
<dbReference type="OrthoDB" id="8689846at2"/>
<sequence length="121" mass="12590">MSERAGVFFTLEPLVSPVAAHGETLTAIRLSKPSGVDVREVGALPYVMGEDGVNLNTKAAMKYISRLAAIPPSSVDQIDIADLNELMWAVANFFLDKGGAALKTLQPGSTTSPGSGGSTLN</sequence>
<evidence type="ECO:0000313" key="2">
    <source>
        <dbReference type="Proteomes" id="UP000193228"/>
    </source>
</evidence>
<dbReference type="Pfam" id="PF10109">
    <property type="entry name" value="Phage_TAC_7"/>
    <property type="match status" value="1"/>
</dbReference>
<organism evidence="1 2">
    <name type="scientific">Paraburkholderia susongensis</name>
    <dbReference type="NCBI Taxonomy" id="1515439"/>
    <lineage>
        <taxon>Bacteria</taxon>
        <taxon>Pseudomonadati</taxon>
        <taxon>Pseudomonadota</taxon>
        <taxon>Betaproteobacteria</taxon>
        <taxon>Burkholderiales</taxon>
        <taxon>Burkholderiaceae</taxon>
        <taxon>Paraburkholderia</taxon>
    </lineage>
</organism>
<protein>
    <submittedName>
        <fullName evidence="1">Phage tail assembly chaperone protein, E, or 41 or 14</fullName>
    </submittedName>
</protein>
<proteinExistence type="predicted"/>
<reference evidence="2" key="1">
    <citation type="submission" date="2017-04" db="EMBL/GenBank/DDBJ databases">
        <authorList>
            <person name="Varghese N."/>
            <person name="Submissions S."/>
        </authorList>
    </citation>
    <scope>NUCLEOTIDE SEQUENCE [LARGE SCALE GENOMIC DNA]</scope>
    <source>
        <strain evidence="2">LMG 29540</strain>
    </source>
</reference>
<dbReference type="RefSeq" id="WP_085480508.1">
    <property type="nucleotide sequence ID" value="NZ_FXAT01000001.1"/>
</dbReference>
<keyword evidence="2" id="KW-1185">Reference proteome</keyword>
<accession>A0A1X7I5S5</accession>
<evidence type="ECO:0000313" key="1">
    <source>
        <dbReference type="EMBL" id="SMG09449.1"/>
    </source>
</evidence>
<dbReference type="InterPro" id="IPR019289">
    <property type="entry name" value="Phage_tail_E/E"/>
</dbReference>